<dbReference type="InterPro" id="IPR025997">
    <property type="entry name" value="SBP_2_dom"/>
</dbReference>
<feature type="compositionally biased region" description="Gly residues" evidence="3">
    <location>
        <begin position="34"/>
        <end position="46"/>
    </location>
</feature>
<organism evidence="6 7">
    <name type="scientific">Corynebacterium otitidis ATCC 51513</name>
    <dbReference type="NCBI Taxonomy" id="883169"/>
    <lineage>
        <taxon>Bacteria</taxon>
        <taxon>Bacillati</taxon>
        <taxon>Actinomycetota</taxon>
        <taxon>Actinomycetes</taxon>
        <taxon>Mycobacteriales</taxon>
        <taxon>Corynebacteriaceae</taxon>
        <taxon>Corynebacterium</taxon>
    </lineage>
</organism>
<comment type="caution">
    <text evidence="6">The sequence shown here is derived from an EMBL/GenBank/DDBJ whole genome shotgun (WGS) entry which is preliminary data.</text>
</comment>
<dbReference type="SUPFAM" id="SSF53822">
    <property type="entry name" value="Periplasmic binding protein-like I"/>
    <property type="match status" value="1"/>
</dbReference>
<accession>K0YDA0</accession>
<dbReference type="PANTHER" id="PTHR30036">
    <property type="entry name" value="D-XYLOSE-BINDING PERIPLASMIC PROTEIN"/>
    <property type="match status" value="1"/>
</dbReference>
<evidence type="ECO:0000256" key="2">
    <source>
        <dbReference type="ARBA" id="ARBA00007639"/>
    </source>
</evidence>
<evidence type="ECO:0000256" key="4">
    <source>
        <dbReference type="SAM" id="SignalP"/>
    </source>
</evidence>
<keyword evidence="4" id="KW-0732">Signal</keyword>
<evidence type="ECO:0000256" key="1">
    <source>
        <dbReference type="ARBA" id="ARBA00004196"/>
    </source>
</evidence>
<sequence length="335" mass="34217">MALLSWSSLKRGAAAVAALALAAGLAACSETGGRPRGGEGPGGTAGGVDTPRLTVAMVTHGAPGDTFWDLVRRGAEDAAKKNNIELRYSADPQSPNQSNLVDNAVDSRVDGIAMTMPNAAALAPAARRADEAGIPVVGLNSGMEEWQDAGMSAFFGQDESVAGRAAGEELAERGAGRVLCVIHEQGNDAQEERCRGVAEGAAGAEVETLYVNGMELAAAQATMEAKLQEDDAIDAIMALTAPVAMRAVAAASGSEVAVATFDTDAELAGAIEAGDVAFAVDQQPYLQGYLAVDAIWLAHRNGSAPGGGRPVYTGPSIVDETNVDDILEAAREGLR</sequence>
<reference evidence="6 7" key="1">
    <citation type="submission" date="2012-08" db="EMBL/GenBank/DDBJ databases">
        <title>The Genome Sequence of Turicella otitidis ATCC 51513.</title>
        <authorList>
            <consortium name="The Broad Institute Genome Sequencing Platform"/>
            <person name="Earl A."/>
            <person name="Ward D."/>
            <person name="Feldgarden M."/>
            <person name="Gevers D."/>
            <person name="Huys G."/>
            <person name="Walker B."/>
            <person name="Young S.K."/>
            <person name="Zeng Q."/>
            <person name="Gargeya S."/>
            <person name="Fitzgerald M."/>
            <person name="Haas B."/>
            <person name="Abouelleil A."/>
            <person name="Alvarado L."/>
            <person name="Arachchi H.M."/>
            <person name="Berlin A.M."/>
            <person name="Chapman S.B."/>
            <person name="Goldberg J."/>
            <person name="Griggs A."/>
            <person name="Gujja S."/>
            <person name="Hansen M."/>
            <person name="Howarth C."/>
            <person name="Imamovic A."/>
            <person name="Larimer J."/>
            <person name="McCowen C."/>
            <person name="Montmayeur A."/>
            <person name="Murphy C."/>
            <person name="Neiman D."/>
            <person name="Pearson M."/>
            <person name="Priest M."/>
            <person name="Roberts A."/>
            <person name="Saif S."/>
            <person name="Shea T."/>
            <person name="Sisk P."/>
            <person name="Sykes S."/>
            <person name="Wortman J."/>
            <person name="Nusbaum C."/>
            <person name="Birren B."/>
        </authorList>
    </citation>
    <scope>NUCLEOTIDE SEQUENCE [LARGE SCALE GENOMIC DNA]</scope>
    <source>
        <strain evidence="6 7">ATCC 51513</strain>
    </source>
</reference>
<dbReference type="EMBL" id="AHAE01000083">
    <property type="protein sequence ID" value="EJZ81301.1"/>
    <property type="molecule type" value="Genomic_DNA"/>
</dbReference>
<dbReference type="Proteomes" id="UP000006078">
    <property type="component" value="Unassembled WGS sequence"/>
</dbReference>
<dbReference type="eggNOG" id="COG1879">
    <property type="taxonomic scope" value="Bacteria"/>
</dbReference>
<dbReference type="Pfam" id="PF13407">
    <property type="entry name" value="Peripla_BP_4"/>
    <property type="match status" value="1"/>
</dbReference>
<dbReference type="STRING" id="29321.AAV33_06690"/>
<dbReference type="OrthoDB" id="257716at2"/>
<dbReference type="InterPro" id="IPR050555">
    <property type="entry name" value="Bact_Solute-Bind_Prot2"/>
</dbReference>
<dbReference type="RefSeq" id="WP_004601670.1">
    <property type="nucleotide sequence ID" value="NZ_HF541868.1"/>
</dbReference>
<evidence type="ECO:0000256" key="3">
    <source>
        <dbReference type="SAM" id="MobiDB-lite"/>
    </source>
</evidence>
<name>K0YDA0_9CORY</name>
<keyword evidence="7" id="KW-1185">Reference proteome</keyword>
<feature type="domain" description="Periplasmic binding protein" evidence="5">
    <location>
        <begin position="57"/>
        <end position="296"/>
    </location>
</feature>
<dbReference type="PANTHER" id="PTHR30036:SF7">
    <property type="entry name" value="ABC TRANSPORTER PERIPLASMIC-BINDING PROTEIN YPHF"/>
    <property type="match status" value="1"/>
</dbReference>
<proteinExistence type="inferred from homology"/>
<feature type="chain" id="PRO_5003845145" description="Periplasmic binding protein domain-containing protein" evidence="4">
    <location>
        <begin position="23"/>
        <end position="335"/>
    </location>
</feature>
<dbReference type="HOGENOM" id="CLU_037628_3_5_11"/>
<gene>
    <name evidence="6" type="ORF">HMPREF9719_01780</name>
</gene>
<evidence type="ECO:0000313" key="6">
    <source>
        <dbReference type="EMBL" id="EJZ81301.1"/>
    </source>
</evidence>
<dbReference type="PATRIC" id="fig|883169.3.peg.1717"/>
<protein>
    <recommendedName>
        <fullName evidence="5">Periplasmic binding protein domain-containing protein</fullName>
    </recommendedName>
</protein>
<dbReference type="GO" id="GO:0030288">
    <property type="term" value="C:outer membrane-bounded periplasmic space"/>
    <property type="evidence" value="ECO:0007669"/>
    <property type="project" value="TreeGrafter"/>
</dbReference>
<comment type="subcellular location">
    <subcellularLocation>
        <location evidence="1">Cell envelope</location>
    </subcellularLocation>
</comment>
<dbReference type="Gene3D" id="3.40.50.2300">
    <property type="match status" value="2"/>
</dbReference>
<feature type="signal peptide" evidence="4">
    <location>
        <begin position="1"/>
        <end position="22"/>
    </location>
</feature>
<dbReference type="InterPro" id="IPR028082">
    <property type="entry name" value="Peripla_BP_I"/>
</dbReference>
<comment type="similarity">
    <text evidence="2">Belongs to the bacterial solute-binding protein 2 family.</text>
</comment>
<dbReference type="GO" id="GO:0030246">
    <property type="term" value="F:carbohydrate binding"/>
    <property type="evidence" value="ECO:0007669"/>
    <property type="project" value="TreeGrafter"/>
</dbReference>
<feature type="region of interest" description="Disordered" evidence="3">
    <location>
        <begin position="30"/>
        <end position="49"/>
    </location>
</feature>
<dbReference type="AlphaFoldDB" id="K0YDA0"/>
<evidence type="ECO:0000259" key="5">
    <source>
        <dbReference type="Pfam" id="PF13407"/>
    </source>
</evidence>
<evidence type="ECO:0000313" key="7">
    <source>
        <dbReference type="Proteomes" id="UP000006078"/>
    </source>
</evidence>